<proteinExistence type="predicted"/>
<feature type="transmembrane region" description="Helical" evidence="1">
    <location>
        <begin position="15"/>
        <end position="34"/>
    </location>
</feature>
<keyword evidence="1" id="KW-0812">Transmembrane</keyword>
<feature type="transmembrane region" description="Helical" evidence="1">
    <location>
        <begin position="74"/>
        <end position="92"/>
    </location>
</feature>
<sequence>MTGRSPGRSVEDVKAVRAVVVVGLLLLALGFAVGTEPRQHDGRSCGSVLLFPLESATMPHGCATRAGGAAWLGTWLPLTVGGLLLVVGTTAWRERTEAQPRRVRP</sequence>
<organism evidence="2">
    <name type="scientific">uncultured Nocardioidaceae bacterium</name>
    <dbReference type="NCBI Taxonomy" id="253824"/>
    <lineage>
        <taxon>Bacteria</taxon>
        <taxon>Bacillati</taxon>
        <taxon>Actinomycetota</taxon>
        <taxon>Actinomycetes</taxon>
        <taxon>Propionibacteriales</taxon>
        <taxon>Nocardioidaceae</taxon>
        <taxon>environmental samples</taxon>
    </lineage>
</organism>
<keyword evidence="1" id="KW-0472">Membrane</keyword>
<protein>
    <submittedName>
        <fullName evidence="2">Uncharacterized protein</fullName>
    </submittedName>
</protein>
<name>A0A6J4LNJ2_9ACTN</name>
<accession>A0A6J4LNJ2</accession>
<dbReference type="AlphaFoldDB" id="A0A6J4LNJ2"/>
<evidence type="ECO:0000256" key="1">
    <source>
        <dbReference type="SAM" id="Phobius"/>
    </source>
</evidence>
<evidence type="ECO:0000313" key="2">
    <source>
        <dbReference type="EMBL" id="CAA9337991.1"/>
    </source>
</evidence>
<keyword evidence="1" id="KW-1133">Transmembrane helix</keyword>
<reference evidence="2" key="1">
    <citation type="submission" date="2020-02" db="EMBL/GenBank/DDBJ databases">
        <authorList>
            <person name="Meier V. D."/>
        </authorList>
    </citation>
    <scope>NUCLEOTIDE SEQUENCE</scope>
    <source>
        <strain evidence="2">AVDCRST_MAG24</strain>
    </source>
</reference>
<dbReference type="EMBL" id="CADCUF010000170">
    <property type="protein sequence ID" value="CAA9337991.1"/>
    <property type="molecule type" value="Genomic_DNA"/>
</dbReference>
<gene>
    <name evidence="2" type="ORF">AVDCRST_MAG24-1142</name>
</gene>